<keyword evidence="5" id="KW-1185">Reference proteome</keyword>
<evidence type="ECO:0000256" key="1">
    <source>
        <dbReference type="ARBA" id="ARBA00022519"/>
    </source>
</evidence>
<evidence type="ECO:0000313" key="4">
    <source>
        <dbReference type="EMBL" id="TFY92295.1"/>
    </source>
</evidence>
<dbReference type="Gene3D" id="3.90.550.10">
    <property type="entry name" value="Spore Coat Polysaccharide Biosynthesis Protein SpsA, Chain A"/>
    <property type="match status" value="1"/>
</dbReference>
<proteinExistence type="predicted"/>
<dbReference type="GO" id="GO:0016758">
    <property type="term" value="F:hexosyltransferase activity"/>
    <property type="evidence" value="ECO:0007669"/>
    <property type="project" value="UniProtKB-ARBA"/>
</dbReference>
<feature type="transmembrane region" description="Helical" evidence="2">
    <location>
        <begin position="291"/>
        <end position="315"/>
    </location>
</feature>
<evidence type="ECO:0000256" key="2">
    <source>
        <dbReference type="SAM" id="Phobius"/>
    </source>
</evidence>
<dbReference type="SUPFAM" id="SSF53448">
    <property type="entry name" value="Nucleotide-diphospho-sugar transferases"/>
    <property type="match status" value="1"/>
</dbReference>
<protein>
    <submittedName>
        <fullName evidence="4">Glycosyltransferase</fullName>
    </submittedName>
</protein>
<organism evidence="4 5">
    <name type="scientific">Pseudomonas nabeulensis</name>
    <dbReference type="NCBI Taxonomy" id="2293833"/>
    <lineage>
        <taxon>Bacteria</taxon>
        <taxon>Pseudomonadati</taxon>
        <taxon>Pseudomonadota</taxon>
        <taxon>Gammaproteobacteria</taxon>
        <taxon>Pseudomonadales</taxon>
        <taxon>Pseudomonadaceae</taxon>
        <taxon>Pseudomonas</taxon>
    </lineage>
</organism>
<keyword evidence="1" id="KW-1003">Cell membrane</keyword>
<dbReference type="Proteomes" id="UP000297734">
    <property type="component" value="Unassembled WGS sequence"/>
</dbReference>
<reference evidence="4 5" key="1">
    <citation type="journal article" date="2019" name="Syst. Appl. Microbiol.">
        <title>New species of pathogenic Pseudomonas isolated from citrus in Tunisia: Proposal of Pseudomonas kairouanensis sp. nov. and Pseudomonas nabeulensis sp. nov.</title>
        <authorList>
            <person name="Oueslati M."/>
            <person name="Mulet M."/>
            <person name="Gomila M."/>
            <person name="Berge O."/>
            <person name="Hajlaoui M.R."/>
            <person name="Lalucat J."/>
            <person name="Sadfi-Zouaoui N."/>
            <person name="Garcia-Valdes E."/>
        </authorList>
    </citation>
    <scope>NUCLEOTIDE SEQUENCE [LARGE SCALE GENOMIC DNA]</scope>
    <source>
        <strain evidence="4 5">E10B</strain>
    </source>
</reference>
<keyword evidence="2" id="KW-0812">Transmembrane</keyword>
<dbReference type="OrthoDB" id="9802649at2"/>
<dbReference type="InterPro" id="IPR001173">
    <property type="entry name" value="Glyco_trans_2-like"/>
</dbReference>
<keyword evidence="1" id="KW-0997">Cell inner membrane</keyword>
<dbReference type="PANTHER" id="PTHR22916:SF3">
    <property type="entry name" value="UDP-GLCNAC:BETAGAL BETA-1,3-N-ACETYLGLUCOSAMINYLTRANSFERASE-LIKE PROTEIN 1"/>
    <property type="match status" value="1"/>
</dbReference>
<name>A0A4Z0AZZ5_9PSED</name>
<dbReference type="PANTHER" id="PTHR22916">
    <property type="entry name" value="GLYCOSYLTRANSFERASE"/>
    <property type="match status" value="1"/>
</dbReference>
<sequence length="327" mass="37531">MNSQPNTILSIALPTYNRANFLEHSLAVHIPLLKHHNIQIFVSDNASTDETSRVVEKWQRTYPFLHYKKNMQNLGPDLNFQSALELPDTEYTWLLGDTSKIRAHDIETVLNTLTKKEKYDALIVNLLHKVTLPTCDYRDANQLLEDLGGLMSCMSCLIYSKSMIKSANFSLYYNSNFLQTGILFESIAKRPFLVHWIQPVSINSLERKDLSKNSWAHTRNIFKIGLEGWTNFVLSLPTNYSLKSKLKACTSFGEVSGAFTIKGMISLRSRGLLDYKTFREYQDILSISLNYPAWFVAAISLTPRPLLSFLINLYFIRKKHTPPESNH</sequence>
<dbReference type="EMBL" id="QUZT01000032">
    <property type="protein sequence ID" value="TFY92295.1"/>
    <property type="molecule type" value="Genomic_DNA"/>
</dbReference>
<feature type="domain" description="Glycosyltransferase 2-like" evidence="3">
    <location>
        <begin position="10"/>
        <end position="118"/>
    </location>
</feature>
<dbReference type="InterPro" id="IPR029044">
    <property type="entry name" value="Nucleotide-diphossugar_trans"/>
</dbReference>
<keyword evidence="2" id="KW-0472">Membrane</keyword>
<dbReference type="RefSeq" id="WP_135309384.1">
    <property type="nucleotide sequence ID" value="NZ_QUZT01000032.1"/>
</dbReference>
<evidence type="ECO:0000313" key="5">
    <source>
        <dbReference type="Proteomes" id="UP000297734"/>
    </source>
</evidence>
<keyword evidence="2" id="KW-1133">Transmembrane helix</keyword>
<evidence type="ECO:0000259" key="3">
    <source>
        <dbReference type="Pfam" id="PF00535"/>
    </source>
</evidence>
<keyword evidence="4" id="KW-0808">Transferase</keyword>
<dbReference type="AlphaFoldDB" id="A0A4Z0AZZ5"/>
<dbReference type="Pfam" id="PF00535">
    <property type="entry name" value="Glycos_transf_2"/>
    <property type="match status" value="1"/>
</dbReference>
<accession>A0A4Z0AZZ5</accession>
<gene>
    <name evidence="4" type="ORF">DYL61_17635</name>
</gene>
<comment type="caution">
    <text evidence="4">The sequence shown here is derived from an EMBL/GenBank/DDBJ whole genome shotgun (WGS) entry which is preliminary data.</text>
</comment>